<evidence type="ECO:0000256" key="2">
    <source>
        <dbReference type="ARBA" id="ARBA00022723"/>
    </source>
</evidence>
<protein>
    <submittedName>
        <fullName evidence="8">Bacteriohemerythrin</fullName>
    </submittedName>
</protein>
<keyword evidence="4 5" id="KW-0807">Transducer</keyword>
<dbReference type="Pfam" id="PF00015">
    <property type="entry name" value="MCPsignal"/>
    <property type="match status" value="1"/>
</dbReference>
<evidence type="ECO:0000256" key="1">
    <source>
        <dbReference type="ARBA" id="ARBA00010587"/>
    </source>
</evidence>
<dbReference type="NCBIfam" id="NF033749">
    <property type="entry name" value="bact_hemeryth"/>
    <property type="match status" value="1"/>
</dbReference>
<evidence type="ECO:0000313" key="9">
    <source>
        <dbReference type="Proteomes" id="UP000594464"/>
    </source>
</evidence>
<dbReference type="AlphaFoldDB" id="A0A7T0C1L8"/>
<keyword evidence="3" id="KW-0408">Iron</keyword>
<keyword evidence="6" id="KW-0472">Membrane</keyword>
<dbReference type="SUPFAM" id="SSF58104">
    <property type="entry name" value="Methyl-accepting chemotaxis protein (MCP) signaling domain"/>
    <property type="match status" value="1"/>
</dbReference>
<evidence type="ECO:0000256" key="6">
    <source>
        <dbReference type="SAM" id="Phobius"/>
    </source>
</evidence>
<evidence type="ECO:0000256" key="5">
    <source>
        <dbReference type="PROSITE-ProRule" id="PRU00284"/>
    </source>
</evidence>
<dbReference type="PANTHER" id="PTHR32089:SF112">
    <property type="entry name" value="LYSOZYME-LIKE PROTEIN-RELATED"/>
    <property type="match status" value="1"/>
</dbReference>
<dbReference type="InterPro" id="IPR012312">
    <property type="entry name" value="Hemerythrin-like"/>
</dbReference>
<dbReference type="GO" id="GO:0046872">
    <property type="term" value="F:metal ion binding"/>
    <property type="evidence" value="ECO:0007669"/>
    <property type="project" value="UniProtKB-KW"/>
</dbReference>
<dbReference type="InterPro" id="IPR035965">
    <property type="entry name" value="PAS-like_dom_sf"/>
</dbReference>
<dbReference type="Pfam" id="PF01814">
    <property type="entry name" value="Hemerythrin"/>
    <property type="match status" value="1"/>
</dbReference>
<dbReference type="InterPro" id="IPR012827">
    <property type="entry name" value="Hemerythrin_metal-bd"/>
</dbReference>
<feature type="transmembrane region" description="Helical" evidence="6">
    <location>
        <begin position="21"/>
        <end position="39"/>
    </location>
</feature>
<evidence type="ECO:0000313" key="8">
    <source>
        <dbReference type="EMBL" id="QPJ64855.1"/>
    </source>
</evidence>
<name>A0A7T0C1L8_9BACT</name>
<dbReference type="InterPro" id="IPR004089">
    <property type="entry name" value="MCPsignal_dom"/>
</dbReference>
<dbReference type="GO" id="GO:0016020">
    <property type="term" value="C:membrane"/>
    <property type="evidence" value="ECO:0007669"/>
    <property type="project" value="InterPro"/>
</dbReference>
<dbReference type="PANTHER" id="PTHR32089">
    <property type="entry name" value="METHYL-ACCEPTING CHEMOTAXIS PROTEIN MCPB"/>
    <property type="match status" value="1"/>
</dbReference>
<comment type="similarity">
    <text evidence="1">Belongs to the hemerythrin family.</text>
</comment>
<dbReference type="SMART" id="SM00283">
    <property type="entry name" value="MA"/>
    <property type="match status" value="1"/>
</dbReference>
<keyword evidence="2" id="KW-0479">Metal-binding</keyword>
<sequence>MQYVTPKNDTQTRSTITINGWLFGLAGVMSAGMILMLLMPALSLSIAALFVIAGFVMASTIGGRLTNRLNRLIDRIEATANGDFSQVLHDARNDGLDRAHHALNQVDGTLSILCAFVEGLGNGGLPSVETVKGLQSPLGGKILRSKQTLDQMSLQMEALVEADLDNPVLNEPAGGALGARCYQLSQNLKSVGIAQNGTKGLQAERRKSWVDLVNTEEIERLRENNILLKSIIEQMPFNVMYADREFNLVYMNPASMDTLRTFENLLPDKVENLIGQSIDIFHKNAERNRKILSDPRNLPHTAEIQLGREALALNIYPLYGEGGQYLGPMVTWDKITEKMKMEAAQRKAEEEKREVVMQVTSIVRSLGLSSDELSTVSQNLSVDASVTAKLSGEVSGRAQEVSANIQSVAAGAEEMTASIKEIALSTEKATKVTEQAVQEAKKTSRSISELGDSSAEIGEVIKVINSIADQTNLLALNATIEAARATEDIRKRVEAIQCDSQQAVSSVSGIVSIVEEINDISNTIASAIEEQTATTNEMGRNIQEAAQGSLQIADNTQKVAQSANATNAGAQDTESASRQLSTMSSQLQDMVVGFGVDDFILWDDKYKVGVEVVDSQHKQLFDLINELYKAFNEGHAQERITKVMDGLVKYTGYHFREEEALMEQAGYPDLEAHKEKHRKLVAQVMNYQRQLNEGELDDGALLKFLKEWLSNHIMGVDKFYVSHMHRHGIR</sequence>
<evidence type="ECO:0000256" key="4">
    <source>
        <dbReference type="ARBA" id="ARBA00023224"/>
    </source>
</evidence>
<reference evidence="9" key="1">
    <citation type="submission" date="2020-02" db="EMBL/GenBank/DDBJ databases">
        <title>Genomic and physiological characterization of two novel Nitrospinaceae genera.</title>
        <authorList>
            <person name="Mueller A.J."/>
            <person name="Jung M.-Y."/>
            <person name="Strachan C.R."/>
            <person name="Herbold C.W."/>
            <person name="Kirkegaard R.H."/>
            <person name="Daims H."/>
        </authorList>
    </citation>
    <scope>NUCLEOTIDE SEQUENCE [LARGE SCALE GENOMIC DNA]</scope>
</reference>
<dbReference type="EMBL" id="CP048620">
    <property type="protein sequence ID" value="QPJ64855.1"/>
    <property type="molecule type" value="Genomic_DNA"/>
</dbReference>
<gene>
    <name evidence="8" type="ORF">G3M78_05425</name>
</gene>
<dbReference type="InterPro" id="IPR016131">
    <property type="entry name" value="Haemerythrin_Fe_BS"/>
</dbReference>
<evidence type="ECO:0000256" key="3">
    <source>
        <dbReference type="ARBA" id="ARBA00023004"/>
    </source>
</evidence>
<dbReference type="GO" id="GO:0007165">
    <property type="term" value="P:signal transduction"/>
    <property type="evidence" value="ECO:0007669"/>
    <property type="project" value="UniProtKB-KW"/>
</dbReference>
<evidence type="ECO:0000259" key="7">
    <source>
        <dbReference type="PROSITE" id="PS50111"/>
    </source>
</evidence>
<dbReference type="CDD" id="cd12107">
    <property type="entry name" value="Hemerythrin"/>
    <property type="match status" value="1"/>
</dbReference>
<dbReference type="NCBIfam" id="TIGR02481">
    <property type="entry name" value="hemeryth_dom"/>
    <property type="match status" value="1"/>
</dbReference>
<keyword evidence="6" id="KW-0812">Transmembrane</keyword>
<dbReference type="InterPro" id="IPR035938">
    <property type="entry name" value="Hemerythrin-like_sf"/>
</dbReference>
<dbReference type="SUPFAM" id="SSF55785">
    <property type="entry name" value="PYP-like sensor domain (PAS domain)"/>
    <property type="match status" value="1"/>
</dbReference>
<accession>A0A7T0C1L8</accession>
<dbReference type="PROSITE" id="PS50111">
    <property type="entry name" value="CHEMOTAXIS_TRANSDUC_2"/>
    <property type="match status" value="1"/>
</dbReference>
<dbReference type="SUPFAM" id="SSF47188">
    <property type="entry name" value="Hemerythrin-like"/>
    <property type="match status" value="1"/>
</dbReference>
<proteinExistence type="inferred from homology"/>
<organism evidence="8 9">
    <name type="scientific">Candidatus Nitrohelix vancouverensis</name>
    <dbReference type="NCBI Taxonomy" id="2705534"/>
    <lineage>
        <taxon>Bacteria</taxon>
        <taxon>Pseudomonadati</taxon>
        <taxon>Nitrospinota/Tectimicrobiota group</taxon>
        <taxon>Nitrospinota</taxon>
        <taxon>Nitrospinia</taxon>
        <taxon>Nitrospinales</taxon>
        <taxon>Nitrospinaceae</taxon>
        <taxon>Candidatus Nitrohelix</taxon>
    </lineage>
</organism>
<dbReference type="Gene3D" id="1.10.287.950">
    <property type="entry name" value="Methyl-accepting chemotaxis protein"/>
    <property type="match status" value="2"/>
</dbReference>
<dbReference type="PROSITE" id="PS00550">
    <property type="entry name" value="HEMERYTHRINS"/>
    <property type="match status" value="1"/>
</dbReference>
<dbReference type="Gene3D" id="3.30.450.20">
    <property type="entry name" value="PAS domain"/>
    <property type="match status" value="1"/>
</dbReference>
<dbReference type="Gene3D" id="1.20.120.50">
    <property type="entry name" value="Hemerythrin-like"/>
    <property type="match status" value="1"/>
</dbReference>
<feature type="domain" description="Methyl-accepting transducer" evidence="7">
    <location>
        <begin position="369"/>
        <end position="588"/>
    </location>
</feature>
<feature type="transmembrane region" description="Helical" evidence="6">
    <location>
        <begin position="45"/>
        <end position="65"/>
    </location>
</feature>
<dbReference type="Proteomes" id="UP000594464">
    <property type="component" value="Chromosome"/>
</dbReference>
<keyword evidence="6" id="KW-1133">Transmembrane helix</keyword>
<dbReference type="KEGG" id="nva:G3M78_05425"/>